<dbReference type="SUPFAM" id="SSF53383">
    <property type="entry name" value="PLP-dependent transferases"/>
    <property type="match status" value="1"/>
</dbReference>
<dbReference type="AlphaFoldDB" id="A0A081P3K9"/>
<keyword evidence="2 3" id="KW-0663">Pyridoxal phosphate</keyword>
<comment type="caution">
    <text evidence="4">The sequence shown here is derived from an EMBL/GenBank/DDBJ whole genome shotgun (WGS) entry which is preliminary data.</text>
</comment>
<gene>
    <name evidence="4" type="ORF">ET33_04290</name>
</gene>
<protein>
    <submittedName>
        <fullName evidence="4">Spore coat protein</fullName>
    </submittedName>
</protein>
<evidence type="ECO:0000313" key="5">
    <source>
        <dbReference type="Proteomes" id="UP000028123"/>
    </source>
</evidence>
<dbReference type="RefSeq" id="WP_036682957.1">
    <property type="nucleotide sequence ID" value="NZ_JNVM01000011.1"/>
</dbReference>
<name>A0A081P3K9_9BACL</name>
<dbReference type="Pfam" id="PF01041">
    <property type="entry name" value="DegT_DnrJ_EryC1"/>
    <property type="match status" value="1"/>
</dbReference>
<dbReference type="InterPro" id="IPR015422">
    <property type="entry name" value="PyrdxlP-dep_Trfase_small"/>
</dbReference>
<evidence type="ECO:0000256" key="1">
    <source>
        <dbReference type="PIRSR" id="PIRSR000390-1"/>
    </source>
</evidence>
<dbReference type="Gene3D" id="3.40.640.10">
    <property type="entry name" value="Type I PLP-dependent aspartate aminotransferase-like (Major domain)"/>
    <property type="match status" value="1"/>
</dbReference>
<dbReference type="PIRSF" id="PIRSF000390">
    <property type="entry name" value="PLP_StrS"/>
    <property type="match status" value="1"/>
</dbReference>
<dbReference type="InterPro" id="IPR000653">
    <property type="entry name" value="DegT/StrS_aminotransferase"/>
</dbReference>
<accession>A0A081P3K9</accession>
<dbReference type="eggNOG" id="COG0399">
    <property type="taxonomic scope" value="Bacteria"/>
</dbReference>
<dbReference type="GO" id="GO:0030170">
    <property type="term" value="F:pyridoxal phosphate binding"/>
    <property type="evidence" value="ECO:0007669"/>
    <property type="project" value="TreeGrafter"/>
</dbReference>
<comment type="similarity">
    <text evidence="3">Belongs to the DegT/DnrJ/EryC1 family.</text>
</comment>
<dbReference type="CDD" id="cd00616">
    <property type="entry name" value="AHBA_syn"/>
    <property type="match status" value="1"/>
</dbReference>
<dbReference type="OrthoDB" id="9810913at2"/>
<evidence type="ECO:0000256" key="2">
    <source>
        <dbReference type="PIRSR" id="PIRSR000390-2"/>
    </source>
</evidence>
<dbReference type="EMBL" id="JNVM01000011">
    <property type="protein sequence ID" value="KEQ25282.1"/>
    <property type="molecule type" value="Genomic_DNA"/>
</dbReference>
<organism evidence="4 5">
    <name type="scientific">Paenibacillus tyrfis</name>
    <dbReference type="NCBI Taxonomy" id="1501230"/>
    <lineage>
        <taxon>Bacteria</taxon>
        <taxon>Bacillati</taxon>
        <taxon>Bacillota</taxon>
        <taxon>Bacilli</taxon>
        <taxon>Bacillales</taxon>
        <taxon>Paenibacillaceae</taxon>
        <taxon>Paenibacillus</taxon>
    </lineage>
</organism>
<evidence type="ECO:0000313" key="4">
    <source>
        <dbReference type="EMBL" id="KEQ25282.1"/>
    </source>
</evidence>
<keyword evidence="5" id="KW-1185">Reference proteome</keyword>
<dbReference type="PANTHER" id="PTHR30244">
    <property type="entry name" value="TRANSAMINASE"/>
    <property type="match status" value="1"/>
</dbReference>
<dbReference type="InterPro" id="IPR015424">
    <property type="entry name" value="PyrdxlP-dep_Trfase"/>
</dbReference>
<feature type="modified residue" description="N6-(pyridoxal phosphate)lysine" evidence="2">
    <location>
        <position position="181"/>
    </location>
</feature>
<sequence>MIKLIKPYISFNEVENEFKEIFASGIFTKGEYVEKFASEIKRYVGSKHAFLMTSATTALTMCLKVLDIQQGDEVIVSDFSFPATVNVVEDLGAIPVFADVSRTTFNMDPNQLEKKISNKTKAVIFVDALGNPSGITNIKLICEKYNIPLIDDAACAIGSSEKNIKSGSLADLSCFSFHPRKLLTTGEGGAITTNHEKYAERLKIKLNHGAKIQDGKFDFIDYGYNYRLADMQCVMGLKQLRKLDSIVKERNHIKNEFCEKLEPLGFISQKISPEATHNVQSLVFVIPEGVNRDELIVFLKEKEIESTIGTYCLSSTSYYRKKYNDAQINASFLEKNTITLPCYQNVDVDYICTNIKQYVENYRG</sequence>
<dbReference type="Gene3D" id="3.90.1150.10">
    <property type="entry name" value="Aspartate Aminotransferase, domain 1"/>
    <property type="match status" value="1"/>
</dbReference>
<reference evidence="4 5" key="1">
    <citation type="submission" date="2014-06" db="EMBL/GenBank/DDBJ databases">
        <title>Draft genome sequence of Paenibacillus sp. MSt1.</title>
        <authorList>
            <person name="Aw Y.K."/>
            <person name="Ong K.S."/>
            <person name="Gan H.M."/>
            <person name="Lee S.M."/>
        </authorList>
    </citation>
    <scope>NUCLEOTIDE SEQUENCE [LARGE SCALE GENOMIC DNA]</scope>
    <source>
        <strain evidence="4 5">MSt1</strain>
    </source>
</reference>
<feature type="active site" description="Proton acceptor" evidence="1">
    <location>
        <position position="181"/>
    </location>
</feature>
<dbReference type="GO" id="GO:0000271">
    <property type="term" value="P:polysaccharide biosynthetic process"/>
    <property type="evidence" value="ECO:0007669"/>
    <property type="project" value="TreeGrafter"/>
</dbReference>
<dbReference type="PANTHER" id="PTHR30244:SF34">
    <property type="entry name" value="DTDP-4-AMINO-4,6-DIDEOXYGALACTOSE TRANSAMINASE"/>
    <property type="match status" value="1"/>
</dbReference>
<proteinExistence type="inferred from homology"/>
<dbReference type="InterPro" id="IPR015421">
    <property type="entry name" value="PyrdxlP-dep_Trfase_major"/>
</dbReference>
<keyword evidence="4" id="KW-0167">Capsid protein</keyword>
<evidence type="ECO:0000256" key="3">
    <source>
        <dbReference type="RuleBase" id="RU004508"/>
    </source>
</evidence>
<dbReference type="GO" id="GO:0008483">
    <property type="term" value="F:transaminase activity"/>
    <property type="evidence" value="ECO:0007669"/>
    <property type="project" value="TreeGrafter"/>
</dbReference>
<dbReference type="Proteomes" id="UP000028123">
    <property type="component" value="Unassembled WGS sequence"/>
</dbReference>
<keyword evidence="4" id="KW-0946">Virion</keyword>